<evidence type="ECO:0000313" key="2">
    <source>
        <dbReference type="EMBL" id="OAX64388.1"/>
    </source>
</evidence>
<dbReference type="PIRSF" id="PIRSF017349">
    <property type="entry name" value="UCP017349"/>
    <property type="match status" value="1"/>
</dbReference>
<dbReference type="EMBL" id="LJBJ02000003">
    <property type="protein sequence ID" value="OAX52543.1"/>
    <property type="molecule type" value="Genomic_DNA"/>
</dbReference>
<evidence type="ECO:0000313" key="3">
    <source>
        <dbReference type="EMBL" id="QPT54543.1"/>
    </source>
</evidence>
<sequence>MSLAGKNLLDAPEPTLLEEEPQVRVRIEAGDEGEDLVKAFPKSSLAWSVIAGDALEQGYLVEGYAYARVGYHRGLDALRAHGWKGHGPVPYSHEPNRGFLTCLHLLGQAAAAIGEEDEAHRIEAFLHDADPTAREHLAG</sequence>
<dbReference type="KEGG" id="rkr:I6G21_05215"/>
<proteinExistence type="predicted"/>
<gene>
    <name evidence="2" type="ORF">A5N15_03305</name>
    <name evidence="1" type="ORF">AN277_0202775</name>
    <name evidence="3" type="ORF">I6G21_05215</name>
</gene>
<accession>A0A147EBN9</accession>
<evidence type="ECO:0000313" key="4">
    <source>
        <dbReference type="Proteomes" id="UP000053171"/>
    </source>
</evidence>
<dbReference type="Proteomes" id="UP000053171">
    <property type="component" value="Unassembled WGS sequence"/>
</dbReference>
<evidence type="ECO:0000313" key="5">
    <source>
        <dbReference type="Proteomes" id="UP000092021"/>
    </source>
</evidence>
<dbReference type="RefSeq" id="WP_058730998.1">
    <property type="nucleotide sequence ID" value="NZ_CP065738.1"/>
</dbReference>
<dbReference type="Pfam" id="PF11349">
    <property type="entry name" value="DUF3151"/>
    <property type="match status" value="1"/>
</dbReference>
<reference evidence="1 4" key="3">
    <citation type="submission" date="2016-06" db="EMBL/GenBank/DDBJ databases">
        <title>Identification of putative biosynthetic pathways for the production of bioactive secondary metabolites by the marine actinomycete Kocuria kristinae RUTW2-3.</title>
        <authorList>
            <person name="Waterworth S.C."/>
            <person name="Walmsley T.A."/>
            <person name="Matongo T."/>
            <person name="Davies-Coleman M.T."/>
            <person name="Dorrington R.A."/>
        </authorList>
    </citation>
    <scope>NUCLEOTIDE SEQUENCE [LARGE SCALE GENOMIC DNA]</scope>
    <source>
        <strain evidence="4">RuSp02-3</strain>
        <strain evidence="1">RUTW2-3</strain>
        <strain evidence="2 5">RUTW4-5</strain>
    </source>
</reference>
<keyword evidence="4" id="KW-1185">Reference proteome</keyword>
<reference evidence="4" key="1">
    <citation type="submission" date="2016-04" db="EMBL/GenBank/DDBJ databases">
        <authorList>
            <person name="Waterworth S."/>
            <person name="Matcher G."/>
        </authorList>
    </citation>
    <scope>NUCLEOTIDE SEQUENCE [LARGE SCALE GENOMIC DNA]</scope>
    <source>
        <strain evidence="4">RuSp02-3</strain>
    </source>
</reference>
<protein>
    <submittedName>
        <fullName evidence="3">DUF3151 domain-containing protein</fullName>
    </submittedName>
</protein>
<organism evidence="1 4">
    <name type="scientific">Rothia kristinae</name>
    <dbReference type="NCBI Taxonomy" id="37923"/>
    <lineage>
        <taxon>Bacteria</taxon>
        <taxon>Bacillati</taxon>
        <taxon>Actinomycetota</taxon>
        <taxon>Actinomycetes</taxon>
        <taxon>Micrococcales</taxon>
        <taxon>Micrococcaceae</taxon>
        <taxon>Rothia</taxon>
    </lineage>
</organism>
<dbReference type="GeneID" id="61262771"/>
<dbReference type="Proteomes" id="UP000594975">
    <property type="component" value="Chromosome"/>
</dbReference>
<name>A0A147EBN9_9MICC</name>
<dbReference type="AlphaFoldDB" id="A0A147EBN9"/>
<dbReference type="PATRIC" id="fig|37923.10.peg.1532"/>
<dbReference type="EMBL" id="CP065738">
    <property type="protein sequence ID" value="QPT54543.1"/>
    <property type="molecule type" value="Genomic_DNA"/>
</dbReference>
<dbReference type="EMBL" id="LWGZ01000298">
    <property type="protein sequence ID" value="OAX64388.1"/>
    <property type="molecule type" value="Genomic_DNA"/>
</dbReference>
<evidence type="ECO:0000313" key="6">
    <source>
        <dbReference type="Proteomes" id="UP000594975"/>
    </source>
</evidence>
<reference evidence="1" key="2">
    <citation type="submission" date="2016-04" db="EMBL/GenBank/DDBJ databases">
        <authorList>
            <person name="Evans L.H."/>
            <person name="Alamgir A."/>
            <person name="Owens N."/>
            <person name="Weber N.D."/>
            <person name="Virtaneva K."/>
            <person name="Barbian K."/>
            <person name="Babar A."/>
            <person name="Rosenke K."/>
        </authorList>
    </citation>
    <scope>NUCLEOTIDE SEQUENCE [LARGE SCALE GENOMIC DNA]</scope>
    <source>
        <strain evidence="1">RUTW2-3</strain>
    </source>
</reference>
<evidence type="ECO:0000313" key="1">
    <source>
        <dbReference type="EMBL" id="OAX52543.1"/>
    </source>
</evidence>
<reference evidence="3 6" key="4">
    <citation type="submission" date="2020-12" db="EMBL/GenBank/DDBJ databases">
        <title>FDA dAtabase for Regulatory Grade micrObial Sequences (FDA-ARGOS): Supporting development and validation of Infectious Disease Dx tests.</title>
        <authorList>
            <person name="Sproer C."/>
            <person name="Gronow S."/>
            <person name="Severitt S."/>
            <person name="Schroder I."/>
            <person name="Tallon L."/>
            <person name="Sadzewicz L."/>
            <person name="Zhao X."/>
            <person name="Boylan J."/>
            <person name="Ott S."/>
            <person name="Bowen H."/>
            <person name="Vavikolanu K."/>
            <person name="Mehta A."/>
            <person name="Aluvathingal J."/>
            <person name="Nadendla S."/>
            <person name="Lowell S."/>
            <person name="Myers T."/>
            <person name="Yan Y."/>
            <person name="Sichtig H."/>
        </authorList>
    </citation>
    <scope>NUCLEOTIDE SEQUENCE [LARGE SCALE GENOMIC DNA]</scope>
    <source>
        <strain evidence="3 6">FDAARGOS_864</strain>
    </source>
</reference>
<dbReference type="Proteomes" id="UP000092021">
    <property type="component" value="Unassembled WGS sequence"/>
</dbReference>
<dbReference type="STRING" id="37923.BK826_07630"/>
<dbReference type="InterPro" id="IPR014487">
    <property type="entry name" value="DUF3151"/>
</dbReference>